<accession>A0ABT1INS0</accession>
<dbReference type="PANTHER" id="PTHR33794:SF1">
    <property type="entry name" value="BACILLOLYSIN"/>
    <property type="match status" value="1"/>
</dbReference>
<keyword evidence="10" id="KW-1185">Reference proteome</keyword>
<keyword evidence="2" id="KW-0479">Metal-binding</keyword>
<keyword evidence="3" id="KW-0378">Hydrolase</keyword>
<evidence type="ECO:0000259" key="7">
    <source>
        <dbReference type="Pfam" id="PF01447"/>
    </source>
</evidence>
<organism evidence="9 10">
    <name type="scientific">Actinokineospora diospyrosa</name>
    <dbReference type="NCBI Taxonomy" id="103728"/>
    <lineage>
        <taxon>Bacteria</taxon>
        <taxon>Bacillati</taxon>
        <taxon>Actinomycetota</taxon>
        <taxon>Actinomycetes</taxon>
        <taxon>Pseudonocardiales</taxon>
        <taxon>Pseudonocardiaceae</taxon>
        <taxon>Actinokineospora</taxon>
    </lineage>
</organism>
<evidence type="ECO:0000256" key="4">
    <source>
        <dbReference type="ARBA" id="ARBA00022833"/>
    </source>
</evidence>
<keyword evidence="1" id="KW-0645">Protease</keyword>
<evidence type="ECO:0000313" key="9">
    <source>
        <dbReference type="EMBL" id="MCP2274116.1"/>
    </source>
</evidence>
<evidence type="ECO:0000256" key="6">
    <source>
        <dbReference type="SAM" id="SignalP"/>
    </source>
</evidence>
<sequence length="372" mass="39108">MKRVYSVLGALSLLLLIPVPASAEPVGWLGGATSPGWVGTAAPAPGTRAPGTANGYYYPNAPISVSLTAGKYSLSDPGGSALFCGIQGNGPVTNTTGVFGSRSGTDLTTACADGYYAAQQFSGMLRDWLGRDGLDGKGKWAPMFVGLTAVNAYWNGHTANFGRTKDNARQLVNLEIIAHEFGHGVFQHTPGGFDGGVQTYQLNEASSDIMGALTEHYANNPNDPPDYLVANETNPLGRGPERVMYQPSLGPRDEPDCYKPNMNNIEVHDGAGPANHFFYLMAEGSSPVGKPASPICAGGPASVEGMGIRDAGRVWMRALMLKKPSWTYTDARVAALTAVKQVFPGDCAKFTTVRNAWNAVSVPAGTGEPTTC</sequence>
<keyword evidence="6" id="KW-0732">Signal</keyword>
<evidence type="ECO:0000313" key="10">
    <source>
        <dbReference type="Proteomes" id="UP001205185"/>
    </source>
</evidence>
<keyword evidence="4" id="KW-0862">Zinc</keyword>
<dbReference type="PANTHER" id="PTHR33794">
    <property type="entry name" value="BACILLOLYSIN"/>
    <property type="match status" value="1"/>
</dbReference>
<keyword evidence="5" id="KW-0482">Metalloprotease</keyword>
<evidence type="ECO:0000256" key="3">
    <source>
        <dbReference type="ARBA" id="ARBA00022801"/>
    </source>
</evidence>
<reference evidence="9 10" key="1">
    <citation type="submission" date="2022-06" db="EMBL/GenBank/DDBJ databases">
        <title>Genomic Encyclopedia of Archaeal and Bacterial Type Strains, Phase II (KMG-II): from individual species to whole genera.</title>
        <authorList>
            <person name="Goeker M."/>
        </authorList>
    </citation>
    <scope>NUCLEOTIDE SEQUENCE [LARGE SCALE GENOMIC DNA]</scope>
    <source>
        <strain evidence="9 10">DSM 44255</strain>
    </source>
</reference>
<dbReference type="InterPro" id="IPR013856">
    <property type="entry name" value="Peptidase_M4_domain"/>
</dbReference>
<name>A0ABT1INS0_9PSEU</name>
<dbReference type="Gene3D" id="3.10.170.10">
    <property type="match status" value="1"/>
</dbReference>
<dbReference type="Pfam" id="PF02868">
    <property type="entry name" value="Peptidase_M4_C"/>
    <property type="match status" value="1"/>
</dbReference>
<dbReference type="InterPro" id="IPR050728">
    <property type="entry name" value="Zinc_Metalloprotease_M4"/>
</dbReference>
<protein>
    <submittedName>
        <fullName evidence="9">Thermolysin metallopeptidase, catalytic domain</fullName>
    </submittedName>
</protein>
<feature type="signal peptide" evidence="6">
    <location>
        <begin position="1"/>
        <end position="23"/>
    </location>
</feature>
<proteinExistence type="predicted"/>
<dbReference type="CDD" id="cd09597">
    <property type="entry name" value="M4_TLP"/>
    <property type="match status" value="1"/>
</dbReference>
<evidence type="ECO:0000256" key="2">
    <source>
        <dbReference type="ARBA" id="ARBA00022723"/>
    </source>
</evidence>
<dbReference type="RefSeq" id="WP_253891366.1">
    <property type="nucleotide sequence ID" value="NZ_BAAAVB010000023.1"/>
</dbReference>
<evidence type="ECO:0000259" key="8">
    <source>
        <dbReference type="Pfam" id="PF02868"/>
    </source>
</evidence>
<dbReference type="InterPro" id="IPR027268">
    <property type="entry name" value="Peptidase_M4/M1_CTD_sf"/>
</dbReference>
<dbReference type="Pfam" id="PF01447">
    <property type="entry name" value="Peptidase_M4"/>
    <property type="match status" value="1"/>
</dbReference>
<dbReference type="InterPro" id="IPR001570">
    <property type="entry name" value="Peptidase_M4_C_domain"/>
</dbReference>
<dbReference type="Proteomes" id="UP001205185">
    <property type="component" value="Unassembled WGS sequence"/>
</dbReference>
<dbReference type="Gene3D" id="1.10.390.10">
    <property type="entry name" value="Neutral Protease Domain 2"/>
    <property type="match status" value="1"/>
</dbReference>
<feature type="domain" description="Peptidase M4 C-terminal" evidence="8">
    <location>
        <begin position="202"/>
        <end position="362"/>
    </location>
</feature>
<dbReference type="SUPFAM" id="SSF55486">
    <property type="entry name" value="Metalloproteases ('zincins'), catalytic domain"/>
    <property type="match status" value="1"/>
</dbReference>
<feature type="chain" id="PRO_5047371594" evidence="6">
    <location>
        <begin position="24"/>
        <end position="372"/>
    </location>
</feature>
<evidence type="ECO:0000256" key="5">
    <source>
        <dbReference type="ARBA" id="ARBA00023049"/>
    </source>
</evidence>
<feature type="domain" description="Peptidase M4" evidence="7">
    <location>
        <begin position="51"/>
        <end position="187"/>
    </location>
</feature>
<comment type="caution">
    <text evidence="9">The sequence shown here is derived from an EMBL/GenBank/DDBJ whole genome shotgun (WGS) entry which is preliminary data.</text>
</comment>
<evidence type="ECO:0000256" key="1">
    <source>
        <dbReference type="ARBA" id="ARBA00022670"/>
    </source>
</evidence>
<dbReference type="EMBL" id="JAMTCO010000021">
    <property type="protein sequence ID" value="MCP2274116.1"/>
    <property type="molecule type" value="Genomic_DNA"/>
</dbReference>
<gene>
    <name evidence="9" type="ORF">LV75_006650</name>
</gene>